<dbReference type="PANTHER" id="PTHR47027">
    <property type="entry name" value="REVERSE TRANSCRIPTASE DOMAIN-CONTAINING PROTEIN"/>
    <property type="match status" value="1"/>
</dbReference>
<reference evidence="1" key="1">
    <citation type="submission" date="2021-05" db="EMBL/GenBank/DDBJ databases">
        <authorList>
            <person name="Alioto T."/>
            <person name="Alioto T."/>
            <person name="Gomez Garrido J."/>
        </authorList>
    </citation>
    <scope>NUCLEOTIDE SEQUENCE</scope>
</reference>
<accession>A0A8D9BMH1</accession>
<proteinExistence type="predicted"/>
<protein>
    <submittedName>
        <fullName evidence="1">Uncharacterized protein</fullName>
    </submittedName>
</protein>
<dbReference type="PANTHER" id="PTHR47027:SF25">
    <property type="entry name" value="REVERSE TRANSCRIPTASE DOMAIN-CONTAINING PROTEIN"/>
    <property type="match status" value="1"/>
</dbReference>
<evidence type="ECO:0000313" key="1">
    <source>
        <dbReference type="EMBL" id="CAG6788149.1"/>
    </source>
</evidence>
<sequence>MTENFRKKSNGVQKARINEIKNKSNINQTIKLGVKKYLKTSIPILTLRLGKWTLISKARQTIQTAEMKYLRRSLGKTCKDKIRNTKIREDTGQKELMKEIEKQQLRWFGHVNRMPETRIPKQILECRPEGKRGRGRPRQTYENTITEIAKSRGKSYSEAKRISRQRNDFRRWITEEPDNH</sequence>
<organism evidence="1">
    <name type="scientific">Cacopsylla melanoneura</name>
    <dbReference type="NCBI Taxonomy" id="428564"/>
    <lineage>
        <taxon>Eukaryota</taxon>
        <taxon>Metazoa</taxon>
        <taxon>Ecdysozoa</taxon>
        <taxon>Arthropoda</taxon>
        <taxon>Hexapoda</taxon>
        <taxon>Insecta</taxon>
        <taxon>Pterygota</taxon>
        <taxon>Neoptera</taxon>
        <taxon>Paraneoptera</taxon>
        <taxon>Hemiptera</taxon>
        <taxon>Sternorrhyncha</taxon>
        <taxon>Psylloidea</taxon>
        <taxon>Psyllidae</taxon>
        <taxon>Psyllinae</taxon>
        <taxon>Cacopsylla</taxon>
    </lineage>
</organism>
<dbReference type="EMBL" id="HBUF01658123">
    <property type="protein sequence ID" value="CAG6788149.1"/>
    <property type="molecule type" value="Transcribed_RNA"/>
</dbReference>
<name>A0A8D9BMH1_9HEMI</name>
<dbReference type="AlphaFoldDB" id="A0A8D9BMH1"/>